<accession>A0A0N4UUS4</accession>
<name>A0A0N4UUS4_ENTVE</name>
<evidence type="ECO:0000313" key="5">
    <source>
        <dbReference type="WBParaSite" id="EVEC_0000115801-mRNA-1"/>
    </source>
</evidence>
<organism evidence="5">
    <name type="scientific">Enterobius vermicularis</name>
    <name type="common">Human pinworm</name>
    <dbReference type="NCBI Taxonomy" id="51028"/>
    <lineage>
        <taxon>Eukaryota</taxon>
        <taxon>Metazoa</taxon>
        <taxon>Ecdysozoa</taxon>
        <taxon>Nematoda</taxon>
        <taxon>Chromadorea</taxon>
        <taxon>Rhabditida</taxon>
        <taxon>Spirurina</taxon>
        <taxon>Oxyuridomorpha</taxon>
        <taxon>Oxyuroidea</taxon>
        <taxon>Oxyuridae</taxon>
        <taxon>Enterobius</taxon>
    </lineage>
</organism>
<reference evidence="3 4" key="2">
    <citation type="submission" date="2018-10" db="EMBL/GenBank/DDBJ databases">
        <authorList>
            <consortium name="Pathogen Informatics"/>
        </authorList>
    </citation>
    <scope>NUCLEOTIDE SEQUENCE [LARGE SCALE GENOMIC DNA]</scope>
</reference>
<evidence type="ECO:0000313" key="4">
    <source>
        <dbReference type="Proteomes" id="UP000274131"/>
    </source>
</evidence>
<proteinExistence type="predicted"/>
<evidence type="ECO:0000256" key="1">
    <source>
        <dbReference type="SAM" id="Coils"/>
    </source>
</evidence>
<dbReference type="EMBL" id="UXUI01007144">
    <property type="protein sequence ID" value="VDD85723.1"/>
    <property type="molecule type" value="Genomic_DNA"/>
</dbReference>
<feature type="coiled-coil region" evidence="1">
    <location>
        <begin position="158"/>
        <end position="185"/>
    </location>
</feature>
<gene>
    <name evidence="3" type="ORF">EVEC_LOCUS866</name>
</gene>
<keyword evidence="1" id="KW-0175">Coiled coil</keyword>
<feature type="transmembrane region" description="Helical" evidence="2">
    <location>
        <begin position="252"/>
        <end position="274"/>
    </location>
</feature>
<dbReference type="WBParaSite" id="EVEC_0000115801-mRNA-1">
    <property type="protein sequence ID" value="EVEC_0000115801-mRNA-1"/>
    <property type="gene ID" value="EVEC_0000115801"/>
</dbReference>
<keyword evidence="2" id="KW-1133">Transmembrane helix</keyword>
<protein>
    <submittedName>
        <fullName evidence="3 5">Uncharacterized protein</fullName>
    </submittedName>
</protein>
<feature type="transmembrane region" description="Helical" evidence="2">
    <location>
        <begin position="218"/>
        <end position="240"/>
    </location>
</feature>
<evidence type="ECO:0000256" key="2">
    <source>
        <dbReference type="SAM" id="Phobius"/>
    </source>
</evidence>
<keyword evidence="2" id="KW-0812">Transmembrane</keyword>
<dbReference type="Proteomes" id="UP000274131">
    <property type="component" value="Unassembled WGS sequence"/>
</dbReference>
<keyword evidence="2" id="KW-0472">Membrane</keyword>
<sequence length="278" mass="30751">MLHKSLSAVKAEFQSEYERIKHEIKQNILLLQVLKVVQEREDHYSDEMEQSLIQCGVTTTTASLEKLYNLPFPQTAQKTMPTQYFPGSTLALFCKSSVSTAVTIFNAFRVKYDEIASIVCKNDASFENVLGVLGQHCEFYKNEMNEFIRREGEGITLAALKEQHASKMEEVLKNIESELAKIAEGSSTRWLKSIRAAYMELEKPIKEKETELNPKAKVLLATSVIPVTTLTTAAATPAVLPAVFNSIAATEAIGGAASAGVAFFGLFSLGSAYLRRKK</sequence>
<dbReference type="AlphaFoldDB" id="A0A0N4UUS4"/>
<reference evidence="5" key="1">
    <citation type="submission" date="2017-02" db="UniProtKB">
        <authorList>
            <consortium name="WormBaseParasite"/>
        </authorList>
    </citation>
    <scope>IDENTIFICATION</scope>
</reference>
<evidence type="ECO:0000313" key="3">
    <source>
        <dbReference type="EMBL" id="VDD85723.1"/>
    </source>
</evidence>
<keyword evidence="4" id="KW-1185">Reference proteome</keyword>